<reference evidence="1 2" key="1">
    <citation type="submission" date="2019-04" db="EMBL/GenBank/DDBJ databases">
        <title>Complete genome sequencing of Piscirickettsia salmonis strain Psal-009.</title>
        <authorList>
            <person name="Schober I."/>
            <person name="Bunk B."/>
            <person name="Sproer C."/>
            <person name="Carril G.P."/>
            <person name="Riedel T."/>
            <person name="Flores-Herrera P.A."/>
            <person name="Nourdin-Galindo G."/>
            <person name="Marshall S.H."/>
            <person name="Overmann J."/>
        </authorList>
    </citation>
    <scope>NUCLEOTIDE SEQUENCE [LARGE SCALE GENOMIC DNA]</scope>
    <source>
        <strain evidence="1 2">Psal-009</strain>
    </source>
</reference>
<dbReference type="Proteomes" id="UP000422232">
    <property type="component" value="Chromosome"/>
</dbReference>
<organism evidence="1 2">
    <name type="scientific">Piscirickettsia salmonis</name>
    <dbReference type="NCBI Taxonomy" id="1238"/>
    <lineage>
        <taxon>Bacteria</taxon>
        <taxon>Pseudomonadati</taxon>
        <taxon>Pseudomonadota</taxon>
        <taxon>Gammaproteobacteria</taxon>
        <taxon>Thiotrichales</taxon>
        <taxon>Piscirickettsiaceae</taxon>
        <taxon>Piscirickettsia</taxon>
    </lineage>
</organism>
<name>A0A9Q6LJE4_PISSA</name>
<accession>A0A9Q6LJE4</accession>
<keyword evidence="2" id="KW-1185">Reference proteome</keyword>
<evidence type="ECO:0000313" key="2">
    <source>
        <dbReference type="Proteomes" id="UP000422232"/>
    </source>
</evidence>
<sequence length="117" mass="13928">MLMIENYECQLITEEFRDLAIEDIAEAINVDIDECKKQWKACDQPYKTRNKLFEEHYKLGLRVQYDRYVHARPGRIKALREFISQKTAVINCCSIDPPKPFLTRKYSEKQLSGKRRV</sequence>
<dbReference type="AlphaFoldDB" id="A0A9Q6LJE4"/>
<gene>
    <name evidence="1" type="ORF">Psal009_00820</name>
</gene>
<protein>
    <submittedName>
        <fullName evidence="1">Uncharacterized protein</fullName>
    </submittedName>
</protein>
<dbReference type="EMBL" id="CP038908">
    <property type="protein sequence ID" value="QGO04941.1"/>
    <property type="molecule type" value="Genomic_DNA"/>
</dbReference>
<proteinExistence type="predicted"/>
<dbReference type="RefSeq" id="WP_036781135.1">
    <property type="nucleotide sequence ID" value="NZ_CP013773.1"/>
</dbReference>
<evidence type="ECO:0000313" key="1">
    <source>
        <dbReference type="EMBL" id="QGO04941.1"/>
    </source>
</evidence>